<evidence type="ECO:0000256" key="3">
    <source>
        <dbReference type="ARBA" id="ARBA00023172"/>
    </source>
</evidence>
<evidence type="ECO:0000256" key="1">
    <source>
        <dbReference type="ARBA" id="ARBA00008857"/>
    </source>
</evidence>
<dbReference type="PROSITE" id="PS51898">
    <property type="entry name" value="TYR_RECOMBINASE"/>
    <property type="match status" value="1"/>
</dbReference>
<dbReference type="InterPro" id="IPR010998">
    <property type="entry name" value="Integrase_recombinase_N"/>
</dbReference>
<name>A0A2G9IHN1_PREIN</name>
<dbReference type="Pfam" id="PF13102">
    <property type="entry name" value="Phage_int_SAM_5"/>
    <property type="match status" value="1"/>
</dbReference>
<dbReference type="InterPro" id="IPR013762">
    <property type="entry name" value="Integrase-like_cat_sf"/>
</dbReference>
<evidence type="ECO:0000259" key="4">
    <source>
        <dbReference type="PROSITE" id="PS51898"/>
    </source>
</evidence>
<dbReference type="PANTHER" id="PTHR30349:SF64">
    <property type="entry name" value="PROPHAGE INTEGRASE INTD-RELATED"/>
    <property type="match status" value="1"/>
</dbReference>
<dbReference type="InterPro" id="IPR002104">
    <property type="entry name" value="Integrase_catalytic"/>
</dbReference>
<dbReference type="InterPro" id="IPR011010">
    <property type="entry name" value="DNA_brk_join_enz"/>
</dbReference>
<dbReference type="InterPro" id="IPR050090">
    <property type="entry name" value="Tyrosine_recombinase_XerCD"/>
</dbReference>
<dbReference type="InterPro" id="IPR035386">
    <property type="entry name" value="Arm-DNA-bind_5"/>
</dbReference>
<dbReference type="GO" id="GO:0006310">
    <property type="term" value="P:DNA recombination"/>
    <property type="evidence" value="ECO:0007669"/>
    <property type="project" value="UniProtKB-KW"/>
</dbReference>
<dbReference type="Pfam" id="PF17293">
    <property type="entry name" value="Arm-DNA-bind_5"/>
    <property type="match status" value="1"/>
</dbReference>
<feature type="domain" description="Tyr recombinase" evidence="4">
    <location>
        <begin position="253"/>
        <end position="438"/>
    </location>
</feature>
<dbReference type="SUPFAM" id="SSF56349">
    <property type="entry name" value="DNA breaking-rejoining enzymes"/>
    <property type="match status" value="1"/>
</dbReference>
<proteinExistence type="inferred from homology"/>
<evidence type="ECO:0000256" key="2">
    <source>
        <dbReference type="ARBA" id="ARBA00023125"/>
    </source>
</evidence>
<gene>
    <name evidence="5" type="ORF">CUC04_07655</name>
</gene>
<accession>A0A2G9IHN1</accession>
<keyword evidence="3" id="KW-0233">DNA recombination</keyword>
<comment type="caution">
    <text evidence="5">The sequence shown here is derived from an EMBL/GenBank/DDBJ whole genome shotgun (WGS) entry which is preliminary data.</text>
</comment>
<dbReference type="RefSeq" id="WP_099977137.1">
    <property type="nucleotide sequence ID" value="NZ_PESN01000001.1"/>
</dbReference>
<dbReference type="InterPro" id="IPR025269">
    <property type="entry name" value="SAM-like_dom"/>
</dbReference>
<evidence type="ECO:0000313" key="6">
    <source>
        <dbReference type="Proteomes" id="UP000230500"/>
    </source>
</evidence>
<dbReference type="AlphaFoldDB" id="A0A2G9IHN1"/>
<dbReference type="Proteomes" id="UP000230500">
    <property type="component" value="Unassembled WGS sequence"/>
</dbReference>
<comment type="similarity">
    <text evidence="1">Belongs to the 'phage' integrase family.</text>
</comment>
<dbReference type="PANTHER" id="PTHR30349">
    <property type="entry name" value="PHAGE INTEGRASE-RELATED"/>
    <property type="match status" value="1"/>
</dbReference>
<dbReference type="Gene3D" id="1.10.150.130">
    <property type="match status" value="1"/>
</dbReference>
<evidence type="ECO:0000313" key="5">
    <source>
        <dbReference type="EMBL" id="PIN29274.1"/>
    </source>
</evidence>
<dbReference type="CDD" id="cd01185">
    <property type="entry name" value="INTN1_C_like"/>
    <property type="match status" value="1"/>
</dbReference>
<dbReference type="Pfam" id="PF00589">
    <property type="entry name" value="Phage_integrase"/>
    <property type="match status" value="1"/>
</dbReference>
<dbReference type="Gene3D" id="1.10.443.10">
    <property type="entry name" value="Intergrase catalytic core"/>
    <property type="match status" value="1"/>
</dbReference>
<sequence>MERNGLFYGRNMIRFSLKNATKELSPIRLRINLNGERMTFYLPQDYKICPKHWDKEVGGAIEDSKRNPDLKGNPQLQLIMRNINKEIEKTTNALITVLEELKLHDICLTAELVRKELRKELQYEVKEKQRFADFINYMEYYISLCKNGTILNSKGARLVPGTIKGYIATKTILKRYCQERNTTLQMDNMGMEFYNDFVQFMNAAKHSRGTYKTNVIGKYIKNIKVMLRYAYDNHYTQNDEFKRKEFKAYKENVETIYLTESELSSLYELKLNESESNVRDCFIISCYTGLRYSDIARLQQRHLDFEKKLLTIVTQKTNTRVIIPIHPKVEAILRKYNNNPPKAQSNQSTNRMLKRLCRKAKITNFVSIMETSGGVHQEITREKCDMVTSHTARRSFATNAYKAGVPSLAIMQITGHNTESSFMKYIRVSKEENAISLSKHSFFK</sequence>
<dbReference type="GO" id="GO:0003677">
    <property type="term" value="F:DNA binding"/>
    <property type="evidence" value="ECO:0007669"/>
    <property type="project" value="UniProtKB-KW"/>
</dbReference>
<organism evidence="5 6">
    <name type="scientific">Prevotella intermedia</name>
    <dbReference type="NCBI Taxonomy" id="28131"/>
    <lineage>
        <taxon>Bacteria</taxon>
        <taxon>Pseudomonadati</taxon>
        <taxon>Bacteroidota</taxon>
        <taxon>Bacteroidia</taxon>
        <taxon>Bacteroidales</taxon>
        <taxon>Prevotellaceae</taxon>
        <taxon>Prevotella</taxon>
    </lineage>
</organism>
<keyword evidence="2" id="KW-0238">DNA-binding</keyword>
<dbReference type="GO" id="GO:0015074">
    <property type="term" value="P:DNA integration"/>
    <property type="evidence" value="ECO:0007669"/>
    <property type="project" value="InterPro"/>
</dbReference>
<dbReference type="EMBL" id="PESN01000001">
    <property type="protein sequence ID" value="PIN29274.1"/>
    <property type="molecule type" value="Genomic_DNA"/>
</dbReference>
<reference evidence="5 6" key="1">
    <citation type="submission" date="2017-11" db="EMBL/GenBank/DDBJ databases">
        <title>Genome sequencing of Prevotella intermedia KCOM 2069.</title>
        <authorList>
            <person name="Kook J.-K."/>
            <person name="Park S.-N."/>
            <person name="Lim Y.K."/>
        </authorList>
    </citation>
    <scope>NUCLEOTIDE SEQUENCE [LARGE SCALE GENOMIC DNA]</scope>
    <source>
        <strain evidence="5 6">KCOM 2069</strain>
    </source>
</reference>
<protein>
    <submittedName>
        <fullName evidence="5">Recombinase</fullName>
    </submittedName>
</protein>